<comment type="function">
    <text evidence="5">Involved in the oxidative stress response and detoxification.</text>
</comment>
<dbReference type="PANTHER" id="PTHR44051:SF3">
    <property type="entry name" value="TRANSCRIPTIONAL REGULATOR URE2"/>
    <property type="match status" value="1"/>
</dbReference>
<dbReference type="SFLD" id="SFLDG00358">
    <property type="entry name" value="Main_(cytGST)"/>
    <property type="match status" value="1"/>
</dbReference>
<dbReference type="GO" id="GO:0005634">
    <property type="term" value="C:nucleus"/>
    <property type="evidence" value="ECO:0007669"/>
    <property type="project" value="UniProtKB-ARBA"/>
</dbReference>
<proteinExistence type="inferred from homology"/>
<evidence type="ECO:0000256" key="2">
    <source>
        <dbReference type="ARBA" id="ARBA00012452"/>
    </source>
</evidence>
<accession>A0A165N8Z9</accession>
<reference evidence="9 10" key="1">
    <citation type="journal article" date="2016" name="Mol. Biol. Evol.">
        <title>Comparative Genomics of Early-Diverging Mushroom-Forming Fungi Provides Insights into the Origins of Lignocellulose Decay Capabilities.</title>
        <authorList>
            <person name="Nagy L.G."/>
            <person name="Riley R."/>
            <person name="Tritt A."/>
            <person name="Adam C."/>
            <person name="Daum C."/>
            <person name="Floudas D."/>
            <person name="Sun H."/>
            <person name="Yadav J.S."/>
            <person name="Pangilinan J."/>
            <person name="Larsson K.H."/>
            <person name="Matsuura K."/>
            <person name="Barry K."/>
            <person name="Labutti K."/>
            <person name="Kuo R."/>
            <person name="Ohm R.A."/>
            <person name="Bhattacharya S.S."/>
            <person name="Shirouzu T."/>
            <person name="Yoshinaga Y."/>
            <person name="Martin F.M."/>
            <person name="Grigoriev I.V."/>
            <person name="Hibbett D.S."/>
        </authorList>
    </citation>
    <scope>NUCLEOTIDE SEQUENCE [LARGE SCALE GENOMIC DNA]</scope>
    <source>
        <strain evidence="9 10">L-15889</strain>
    </source>
</reference>
<dbReference type="InterPro" id="IPR004045">
    <property type="entry name" value="Glutathione_S-Trfase_N"/>
</dbReference>
<dbReference type="InterPro" id="IPR036249">
    <property type="entry name" value="Thioredoxin-like_sf"/>
</dbReference>
<dbReference type="SFLD" id="SFLDS00019">
    <property type="entry name" value="Glutathione_Transferase_(cytos"/>
    <property type="match status" value="1"/>
</dbReference>
<evidence type="ECO:0000256" key="5">
    <source>
        <dbReference type="ARBA" id="ARBA00060024"/>
    </source>
</evidence>
<comment type="catalytic activity">
    <reaction evidence="4">
        <text>RX + glutathione = an S-substituted glutathione + a halide anion + H(+)</text>
        <dbReference type="Rhea" id="RHEA:16437"/>
        <dbReference type="ChEBI" id="CHEBI:15378"/>
        <dbReference type="ChEBI" id="CHEBI:16042"/>
        <dbReference type="ChEBI" id="CHEBI:17792"/>
        <dbReference type="ChEBI" id="CHEBI:57925"/>
        <dbReference type="ChEBI" id="CHEBI:90779"/>
        <dbReference type="EC" id="2.5.1.18"/>
    </reaction>
</comment>
<dbReference type="SUPFAM" id="SSF52833">
    <property type="entry name" value="Thioredoxin-like"/>
    <property type="match status" value="1"/>
</dbReference>
<evidence type="ECO:0000256" key="4">
    <source>
        <dbReference type="ARBA" id="ARBA00047960"/>
    </source>
</evidence>
<evidence type="ECO:0000313" key="10">
    <source>
        <dbReference type="Proteomes" id="UP000076727"/>
    </source>
</evidence>
<dbReference type="GO" id="GO:0004364">
    <property type="term" value="F:glutathione transferase activity"/>
    <property type="evidence" value="ECO:0007669"/>
    <property type="project" value="UniProtKB-EC"/>
</dbReference>
<keyword evidence="10" id="KW-1185">Reference proteome</keyword>
<dbReference type="OrthoDB" id="422574at2759"/>
<feature type="domain" description="GST N-terminal" evidence="7">
    <location>
        <begin position="5"/>
        <end position="89"/>
    </location>
</feature>
<dbReference type="InterPro" id="IPR040079">
    <property type="entry name" value="Glutathione_S-Trfase"/>
</dbReference>
<dbReference type="GO" id="GO:0005737">
    <property type="term" value="C:cytoplasm"/>
    <property type="evidence" value="ECO:0007669"/>
    <property type="project" value="UniProtKB-ARBA"/>
</dbReference>
<dbReference type="SFLD" id="SFLDG01151">
    <property type="entry name" value="Main.2:_Nu-like"/>
    <property type="match status" value="1"/>
</dbReference>
<dbReference type="PROSITE" id="PS50405">
    <property type="entry name" value="GST_CTER"/>
    <property type="match status" value="1"/>
</dbReference>
<dbReference type="Proteomes" id="UP000076727">
    <property type="component" value="Unassembled WGS sequence"/>
</dbReference>
<evidence type="ECO:0000256" key="6">
    <source>
        <dbReference type="RuleBase" id="RU003494"/>
    </source>
</evidence>
<protein>
    <recommendedName>
        <fullName evidence="2">glutathione transferase</fullName>
        <ecNumber evidence="2">2.5.1.18</ecNumber>
    </recommendedName>
</protein>
<dbReference type="SUPFAM" id="SSF47616">
    <property type="entry name" value="GST C-terminal domain-like"/>
    <property type="match status" value="1"/>
</dbReference>
<dbReference type="PANTHER" id="PTHR44051">
    <property type="entry name" value="GLUTATHIONE S-TRANSFERASE-RELATED"/>
    <property type="match status" value="1"/>
</dbReference>
<dbReference type="PROSITE" id="PS50404">
    <property type="entry name" value="GST_NTER"/>
    <property type="match status" value="1"/>
</dbReference>
<dbReference type="InterPro" id="IPR010987">
    <property type="entry name" value="Glutathione-S-Trfase_C-like"/>
</dbReference>
<dbReference type="EC" id="2.5.1.18" evidence="2"/>
<dbReference type="Pfam" id="PF00043">
    <property type="entry name" value="GST_C"/>
    <property type="match status" value="1"/>
</dbReference>
<organism evidence="9 10">
    <name type="scientific">Daedalea quercina L-15889</name>
    <dbReference type="NCBI Taxonomy" id="1314783"/>
    <lineage>
        <taxon>Eukaryota</taxon>
        <taxon>Fungi</taxon>
        <taxon>Dikarya</taxon>
        <taxon>Basidiomycota</taxon>
        <taxon>Agaricomycotina</taxon>
        <taxon>Agaricomycetes</taxon>
        <taxon>Polyporales</taxon>
        <taxon>Fomitopsis</taxon>
    </lineage>
</organism>
<dbReference type="InterPro" id="IPR004046">
    <property type="entry name" value="GST_C"/>
</dbReference>
<dbReference type="AlphaFoldDB" id="A0A165N8Z9"/>
<name>A0A165N8Z9_9APHY</name>
<dbReference type="Gene3D" id="1.20.1050.130">
    <property type="match status" value="1"/>
</dbReference>
<comment type="similarity">
    <text evidence="1 6">Belongs to the GST superfamily.</text>
</comment>
<evidence type="ECO:0000259" key="8">
    <source>
        <dbReference type="PROSITE" id="PS50405"/>
    </source>
</evidence>
<gene>
    <name evidence="9" type="ORF">DAEQUDRAFT_767767</name>
</gene>
<evidence type="ECO:0000256" key="3">
    <source>
        <dbReference type="ARBA" id="ARBA00022679"/>
    </source>
</evidence>
<dbReference type="Pfam" id="PF02798">
    <property type="entry name" value="GST_N"/>
    <property type="match status" value="1"/>
</dbReference>
<dbReference type="FunFam" id="1.20.1050.130:FF:000016">
    <property type="entry name" value="Glutathione S-transferase 1"/>
    <property type="match status" value="1"/>
</dbReference>
<keyword evidence="3 9" id="KW-0808">Transferase</keyword>
<dbReference type="InterPro" id="IPR036282">
    <property type="entry name" value="Glutathione-S-Trfase_C_sf"/>
</dbReference>
<feature type="domain" description="GST C-terminal" evidence="8">
    <location>
        <begin position="95"/>
        <end position="224"/>
    </location>
</feature>
<sequence>MSHGKQFTLYTHKGGPNGWKVAYVLAELGLTYESIYLDFNKLEQKAPEYTQYNPNGRIPTLIDHKNNDFTVWESNAIIVYLVEKYDTAHRISAVTPEDKIKQLQWLFFQASGQGPYFGQAVWFKVYHQEKVPSAVERYQKETVRVISVLDGVLQKQEWLVGGKLSVADIAFVSWNNAAFGMVLSDYPGANVEKDYPAFWKWHQTLVALPSIKKVSDERAALQAA</sequence>
<evidence type="ECO:0000259" key="7">
    <source>
        <dbReference type="PROSITE" id="PS50404"/>
    </source>
</evidence>
<dbReference type="CDD" id="cd03048">
    <property type="entry name" value="GST_N_Ure2p_like"/>
    <property type="match status" value="1"/>
</dbReference>
<evidence type="ECO:0000256" key="1">
    <source>
        <dbReference type="ARBA" id="ARBA00007409"/>
    </source>
</evidence>
<evidence type="ECO:0000313" key="9">
    <source>
        <dbReference type="EMBL" id="KZT66674.1"/>
    </source>
</evidence>
<dbReference type="STRING" id="1314783.A0A165N8Z9"/>
<dbReference type="EMBL" id="KV429085">
    <property type="protein sequence ID" value="KZT66674.1"/>
    <property type="molecule type" value="Genomic_DNA"/>
</dbReference>